<name>A0A561PZ17_9HYPH</name>
<feature type="region of interest" description="Disordered" evidence="1">
    <location>
        <begin position="87"/>
        <end position="146"/>
    </location>
</feature>
<evidence type="ECO:0000256" key="1">
    <source>
        <dbReference type="SAM" id="MobiDB-lite"/>
    </source>
</evidence>
<feature type="compositionally biased region" description="Basic and acidic residues" evidence="1">
    <location>
        <begin position="87"/>
        <end position="108"/>
    </location>
</feature>
<reference evidence="2 3" key="1">
    <citation type="submission" date="2019-06" db="EMBL/GenBank/DDBJ databases">
        <title>Sorghum-associated microbial communities from plants grown in Nebraska, USA.</title>
        <authorList>
            <person name="Schachtman D."/>
        </authorList>
    </citation>
    <scope>NUCLEOTIDE SEQUENCE [LARGE SCALE GENOMIC DNA]</scope>
    <source>
        <strain evidence="2 3">1225</strain>
    </source>
</reference>
<dbReference type="Proteomes" id="UP000320653">
    <property type="component" value="Unassembled WGS sequence"/>
</dbReference>
<dbReference type="EMBL" id="VIWP01000021">
    <property type="protein sequence ID" value="TWF43338.1"/>
    <property type="molecule type" value="Genomic_DNA"/>
</dbReference>
<dbReference type="AlphaFoldDB" id="A0A561PZ17"/>
<gene>
    <name evidence="2" type="ORF">FHW37_1218</name>
</gene>
<organism evidence="2 3">
    <name type="scientific">Neorhizobium alkalisoli</name>
    <dbReference type="NCBI Taxonomy" id="528178"/>
    <lineage>
        <taxon>Bacteria</taxon>
        <taxon>Pseudomonadati</taxon>
        <taxon>Pseudomonadota</taxon>
        <taxon>Alphaproteobacteria</taxon>
        <taxon>Hyphomicrobiales</taxon>
        <taxon>Rhizobiaceae</taxon>
        <taxon>Rhizobium/Agrobacterium group</taxon>
        <taxon>Neorhizobium</taxon>
    </lineage>
</organism>
<comment type="caution">
    <text evidence="2">The sequence shown here is derived from an EMBL/GenBank/DDBJ whole genome shotgun (WGS) entry which is preliminary data.</text>
</comment>
<evidence type="ECO:0000313" key="2">
    <source>
        <dbReference type="EMBL" id="TWF43338.1"/>
    </source>
</evidence>
<feature type="compositionally biased region" description="Basic and acidic residues" evidence="1">
    <location>
        <begin position="116"/>
        <end position="146"/>
    </location>
</feature>
<accession>A0A561PZ17</accession>
<proteinExistence type="predicted"/>
<keyword evidence="3" id="KW-1185">Reference proteome</keyword>
<protein>
    <submittedName>
        <fullName evidence="2">Uncharacterized protein</fullName>
    </submittedName>
</protein>
<evidence type="ECO:0000313" key="3">
    <source>
        <dbReference type="Proteomes" id="UP000320653"/>
    </source>
</evidence>
<sequence length="146" mass="15751">MVGDPEIGENSAADMLGIVCAERSSAIDSDLSSAHIETPIHDVSLIDISDALVSVQIVQCLRAAVPGKIACSGEGYHLHVADAPGDERRIRKMSDPDRDVDTFSDKVDVSTGNLHLDSDIRKPLPERRQSRDDKHSAEGRGQADTH</sequence>